<feature type="compositionally biased region" description="Low complexity" evidence="6">
    <location>
        <begin position="70"/>
        <end position="81"/>
    </location>
</feature>
<dbReference type="GO" id="GO:0000978">
    <property type="term" value="F:RNA polymerase II cis-regulatory region sequence-specific DNA binding"/>
    <property type="evidence" value="ECO:0007669"/>
    <property type="project" value="TreeGrafter"/>
</dbReference>
<feature type="compositionally biased region" description="Polar residues" evidence="6">
    <location>
        <begin position="628"/>
        <end position="647"/>
    </location>
</feature>
<feature type="domain" description="C2H2-type" evidence="7">
    <location>
        <begin position="14"/>
        <end position="43"/>
    </location>
</feature>
<dbReference type="Proteomes" id="UP000759131">
    <property type="component" value="Unassembled WGS sequence"/>
</dbReference>
<feature type="compositionally biased region" description="Basic and acidic residues" evidence="6">
    <location>
        <begin position="616"/>
        <end position="627"/>
    </location>
</feature>
<feature type="domain" description="C2H2-type" evidence="7">
    <location>
        <begin position="794"/>
        <end position="823"/>
    </location>
</feature>
<keyword evidence="3 5" id="KW-0863">Zinc-finger</keyword>
<feature type="domain" description="C2H2-type" evidence="7">
    <location>
        <begin position="398"/>
        <end position="427"/>
    </location>
</feature>
<dbReference type="SUPFAM" id="SSF57667">
    <property type="entry name" value="beta-beta-alpha zinc fingers"/>
    <property type="match status" value="7"/>
</dbReference>
<dbReference type="GO" id="GO:0005634">
    <property type="term" value="C:nucleus"/>
    <property type="evidence" value="ECO:0007669"/>
    <property type="project" value="UniProtKB-ARBA"/>
</dbReference>
<dbReference type="OrthoDB" id="6077919at2759"/>
<dbReference type="EMBL" id="OC856938">
    <property type="protein sequence ID" value="CAD7624490.1"/>
    <property type="molecule type" value="Genomic_DNA"/>
</dbReference>
<dbReference type="GO" id="GO:0045944">
    <property type="term" value="P:positive regulation of transcription by RNA polymerase II"/>
    <property type="evidence" value="ECO:0007669"/>
    <property type="project" value="UniProtKB-ARBA"/>
</dbReference>
<keyword evidence="1" id="KW-0479">Metal-binding</keyword>
<evidence type="ECO:0000256" key="1">
    <source>
        <dbReference type="ARBA" id="ARBA00022723"/>
    </source>
</evidence>
<feature type="region of interest" description="Disordered" evidence="6">
    <location>
        <begin position="456"/>
        <end position="487"/>
    </location>
</feature>
<evidence type="ECO:0000256" key="6">
    <source>
        <dbReference type="SAM" id="MobiDB-lite"/>
    </source>
</evidence>
<dbReference type="InterPro" id="IPR050329">
    <property type="entry name" value="GLI_C2H2-zinc-finger"/>
</dbReference>
<dbReference type="PANTHER" id="PTHR19818:SF139">
    <property type="entry name" value="PAIR-RULE PROTEIN ODD-PAIRED"/>
    <property type="match status" value="1"/>
</dbReference>
<sequence>MDDNNQHVFESPVFRCGVTDCQMIFTSKQHLFQHLDQHMNDLHLGSDVKQEPEDNCVEPMDMEMQTLLNTTSKPSTSQSSQEMVNKDMNGKSSEDSMEMTSKQSMSEFLRQNKSEREKCFDRTFNAFICPINKFHKSFQKDQHFQQHLQRTHTTRQYICTHEGCGKGFNTADILKRHQVIHKDIKSFHCPHNGCQYKASCEEYLKLHLKRHSTGKVLRCDINGCDYHTFNNDYLLQHMKTKHNIIKSYKCHYNGCYYNCVTNKLLLTHLKTHSTVGIVEVNRCLVSDCQMTFLTKSELNVHRLTHGSGPAIECGIKGCNEIFYTFSQRLRHRVSVHNRRTYSYRRGKQWFEYKEKTETQEVMQTVDDNNEGVNEDMFDNNSKRVETRLIAGKPQSLALKCGVTDCQMTFASKEDLYKHLDKHMNDLELGSVVCEELENNCVEPMNTEMETLFNGTSKLSTSQSSQQLVVNKDMSGKSSEESNEQPMRATHEVMPRIYDTIKGLDGVSLFRYLHIFDPTIECGYEGCIDMFHTRNQLNKHWLKTHSLNTIVCKDQSLELGSVSKEEHEDNCVEPLKTKTTNMSELLPPNTSSISQSAEETVLPVMLDEDMSGNNVKQEPEDKCVEPKNTEMQTQVNNTSKPLTSQSSQEMVNKDMNGKSSEDSVEMPSKQLIFKSKQKCCLNDSKVLTKSETFIRHLNHKTEKQIHCLHNGCQYKSISNNDFIQHLKTHSADDCETPRRCQWPGCQYMGSQLNRHKLIHNKVRPHACHWPQCGKRFNTKSGLKLHTNIHNNIKPFACDLPDCGQRFVTKFQLNLHTNKHNNFRPIACDWPECGKRFTTKDLLKYHVNIHNNVKPYACDWPACEYRTAYQPSVWSHKIQTHKMYPTMHNGVANGTIQYPCDWPECGQQFTNKQTLKYHINVHQNVKPYACDWPECEYRSANPGSLYTHIKYVHKKHVHTGGGAHKNKKLFACLFPECGKRFASKPTLTDHMNVHNNVKPYACDWPECEFRTHYAPNVRLHKKHVHKI</sequence>
<dbReference type="GO" id="GO:0000981">
    <property type="term" value="F:DNA-binding transcription factor activity, RNA polymerase II-specific"/>
    <property type="evidence" value="ECO:0007669"/>
    <property type="project" value="TreeGrafter"/>
</dbReference>
<proteinExistence type="predicted"/>
<evidence type="ECO:0000256" key="2">
    <source>
        <dbReference type="ARBA" id="ARBA00022737"/>
    </source>
</evidence>
<protein>
    <recommendedName>
        <fullName evidence="7">C2H2-type domain-containing protein</fullName>
    </recommendedName>
</protein>
<dbReference type="EMBL" id="CAJPIZ010002363">
    <property type="protein sequence ID" value="CAG2104920.1"/>
    <property type="molecule type" value="Genomic_DNA"/>
</dbReference>
<keyword evidence="9" id="KW-1185">Reference proteome</keyword>
<dbReference type="InterPro" id="IPR036236">
    <property type="entry name" value="Znf_C2H2_sf"/>
</dbReference>
<feature type="region of interest" description="Disordered" evidence="6">
    <location>
        <begin position="70"/>
        <end position="99"/>
    </location>
</feature>
<evidence type="ECO:0000256" key="4">
    <source>
        <dbReference type="ARBA" id="ARBA00022833"/>
    </source>
</evidence>
<feature type="region of interest" description="Disordered" evidence="6">
    <location>
        <begin position="611"/>
        <end position="647"/>
    </location>
</feature>
<dbReference type="PANTHER" id="PTHR19818">
    <property type="entry name" value="ZINC FINGER PROTEIN ZIC AND GLI"/>
    <property type="match status" value="1"/>
</dbReference>
<feature type="domain" description="C2H2-type" evidence="7">
    <location>
        <begin position="968"/>
        <end position="997"/>
    </location>
</feature>
<dbReference type="FunFam" id="3.30.160.60:FF:000100">
    <property type="entry name" value="Zinc finger 45-like"/>
    <property type="match status" value="1"/>
</dbReference>
<gene>
    <name evidence="8" type="ORF">OSB1V03_LOCUS4934</name>
</gene>
<organism evidence="8">
    <name type="scientific">Medioppia subpectinata</name>
    <dbReference type="NCBI Taxonomy" id="1979941"/>
    <lineage>
        <taxon>Eukaryota</taxon>
        <taxon>Metazoa</taxon>
        <taxon>Ecdysozoa</taxon>
        <taxon>Arthropoda</taxon>
        <taxon>Chelicerata</taxon>
        <taxon>Arachnida</taxon>
        <taxon>Acari</taxon>
        <taxon>Acariformes</taxon>
        <taxon>Sarcoptiformes</taxon>
        <taxon>Oribatida</taxon>
        <taxon>Brachypylina</taxon>
        <taxon>Oppioidea</taxon>
        <taxon>Oppiidae</taxon>
        <taxon>Medioppia</taxon>
    </lineage>
</organism>
<feature type="compositionally biased region" description="Basic and acidic residues" evidence="6">
    <location>
        <begin position="84"/>
        <end position="94"/>
    </location>
</feature>
<dbReference type="PROSITE" id="PS00028">
    <property type="entry name" value="ZINC_FINGER_C2H2_1"/>
    <property type="match status" value="12"/>
</dbReference>
<name>A0A7R9KMB4_9ACAR</name>
<evidence type="ECO:0000313" key="9">
    <source>
        <dbReference type="Proteomes" id="UP000759131"/>
    </source>
</evidence>
<feature type="domain" description="C2H2-type" evidence="7">
    <location>
        <begin position="896"/>
        <end position="925"/>
    </location>
</feature>
<accession>A0A7R9KMB4</accession>
<feature type="compositionally biased region" description="Low complexity" evidence="6">
    <location>
        <begin position="456"/>
        <end position="467"/>
    </location>
</feature>
<evidence type="ECO:0000256" key="3">
    <source>
        <dbReference type="ARBA" id="ARBA00022771"/>
    </source>
</evidence>
<dbReference type="AlphaFoldDB" id="A0A7R9KMB4"/>
<feature type="domain" description="C2H2-type" evidence="7">
    <location>
        <begin position="764"/>
        <end position="793"/>
    </location>
</feature>
<dbReference type="InterPro" id="IPR013087">
    <property type="entry name" value="Znf_C2H2_type"/>
</dbReference>
<dbReference type="SMART" id="SM00355">
    <property type="entry name" value="ZnF_C2H2"/>
    <property type="match status" value="20"/>
</dbReference>
<dbReference type="Pfam" id="PF00096">
    <property type="entry name" value="zf-C2H2"/>
    <property type="match status" value="5"/>
</dbReference>
<keyword evidence="2" id="KW-0677">Repeat</keyword>
<reference evidence="8" key="1">
    <citation type="submission" date="2020-11" db="EMBL/GenBank/DDBJ databases">
        <authorList>
            <person name="Tran Van P."/>
        </authorList>
    </citation>
    <scope>NUCLEOTIDE SEQUENCE</scope>
</reference>
<dbReference type="Gene3D" id="3.30.160.60">
    <property type="entry name" value="Classic Zinc Finger"/>
    <property type="match status" value="9"/>
</dbReference>
<feature type="domain" description="C2H2-type" evidence="7">
    <location>
        <begin position="157"/>
        <end position="186"/>
    </location>
</feature>
<keyword evidence="4" id="KW-0862">Zinc</keyword>
<feature type="domain" description="C2H2-type" evidence="7">
    <location>
        <begin position="824"/>
        <end position="853"/>
    </location>
</feature>
<evidence type="ECO:0000313" key="8">
    <source>
        <dbReference type="EMBL" id="CAD7624490.1"/>
    </source>
</evidence>
<evidence type="ECO:0000256" key="5">
    <source>
        <dbReference type="PROSITE-ProRule" id="PRU00042"/>
    </source>
</evidence>
<dbReference type="PROSITE" id="PS50157">
    <property type="entry name" value="ZINC_FINGER_C2H2_2"/>
    <property type="match status" value="8"/>
</dbReference>
<evidence type="ECO:0000259" key="7">
    <source>
        <dbReference type="PROSITE" id="PS50157"/>
    </source>
</evidence>
<dbReference type="GO" id="GO:0008270">
    <property type="term" value="F:zinc ion binding"/>
    <property type="evidence" value="ECO:0007669"/>
    <property type="project" value="UniProtKB-KW"/>
</dbReference>